<dbReference type="Proteomes" id="UP001168528">
    <property type="component" value="Unassembled WGS sequence"/>
</dbReference>
<evidence type="ECO:0000256" key="2">
    <source>
        <dbReference type="ARBA" id="ARBA00022679"/>
    </source>
</evidence>
<dbReference type="RefSeq" id="WP_302039643.1">
    <property type="nucleotide sequence ID" value="NZ_JAUKPO010000014.1"/>
</dbReference>
<name>A0ABT8RDL9_9BACT</name>
<dbReference type="InterPro" id="IPR049625">
    <property type="entry name" value="Glyco_transf_61_cat"/>
</dbReference>
<keyword evidence="3" id="KW-0325">Glycoprotein</keyword>
<dbReference type="EC" id="2.4.-.-" evidence="5"/>
<dbReference type="Pfam" id="PF04577">
    <property type="entry name" value="Glyco_transf_61"/>
    <property type="match status" value="1"/>
</dbReference>
<protein>
    <submittedName>
        <fullName evidence="5">Glycosyltransferase family 61 protein</fullName>
        <ecNumber evidence="5">2.4.-.-</ecNumber>
    </submittedName>
</protein>
<organism evidence="5 6">
    <name type="scientific">Rhodocytophaga aerolata</name>
    <dbReference type="NCBI Taxonomy" id="455078"/>
    <lineage>
        <taxon>Bacteria</taxon>
        <taxon>Pseudomonadati</taxon>
        <taxon>Bacteroidota</taxon>
        <taxon>Cytophagia</taxon>
        <taxon>Cytophagales</taxon>
        <taxon>Rhodocytophagaceae</taxon>
        <taxon>Rhodocytophaga</taxon>
    </lineage>
</organism>
<gene>
    <name evidence="5" type="ORF">Q0590_21370</name>
</gene>
<keyword evidence="1 5" id="KW-0328">Glycosyltransferase</keyword>
<evidence type="ECO:0000256" key="3">
    <source>
        <dbReference type="ARBA" id="ARBA00023180"/>
    </source>
</evidence>
<comment type="caution">
    <text evidence="5">The sequence shown here is derived from an EMBL/GenBank/DDBJ whole genome shotgun (WGS) entry which is preliminary data.</text>
</comment>
<evidence type="ECO:0000313" key="5">
    <source>
        <dbReference type="EMBL" id="MDO1448842.1"/>
    </source>
</evidence>
<feature type="domain" description="Glycosyltransferase 61 catalytic" evidence="4">
    <location>
        <begin position="105"/>
        <end position="275"/>
    </location>
</feature>
<accession>A0ABT8RDL9</accession>
<evidence type="ECO:0000259" key="4">
    <source>
        <dbReference type="Pfam" id="PF04577"/>
    </source>
</evidence>
<proteinExistence type="predicted"/>
<dbReference type="InterPro" id="IPR007657">
    <property type="entry name" value="Glycosyltransferase_61"/>
</dbReference>
<keyword evidence="2 5" id="KW-0808">Transferase</keyword>
<reference evidence="5" key="1">
    <citation type="submission" date="2023-07" db="EMBL/GenBank/DDBJ databases">
        <title>The genome sequence of Rhodocytophaga aerolata KACC 12507.</title>
        <authorList>
            <person name="Zhang X."/>
        </authorList>
    </citation>
    <scope>NUCLEOTIDE SEQUENCE</scope>
    <source>
        <strain evidence="5">KACC 12507</strain>
    </source>
</reference>
<dbReference type="PANTHER" id="PTHR20961">
    <property type="entry name" value="GLYCOSYLTRANSFERASE"/>
    <property type="match status" value="1"/>
</dbReference>
<dbReference type="EMBL" id="JAUKPO010000014">
    <property type="protein sequence ID" value="MDO1448842.1"/>
    <property type="molecule type" value="Genomic_DNA"/>
</dbReference>
<dbReference type="GO" id="GO:0016757">
    <property type="term" value="F:glycosyltransferase activity"/>
    <property type="evidence" value="ECO:0007669"/>
    <property type="project" value="UniProtKB-KW"/>
</dbReference>
<evidence type="ECO:0000313" key="6">
    <source>
        <dbReference type="Proteomes" id="UP001168528"/>
    </source>
</evidence>
<keyword evidence="6" id="KW-1185">Reference proteome</keyword>
<sequence>MLLLDSENITRNHPVNLRPEHQRYFEKEYNKTLPSVYLKMHKNVLLTSEGIIFKNLTLIKESLLMPEHGTTFNLRYIISVVLRRKKVVLQDGNYLFVFNVWYQGYFHWLTECLPKLYLIKDFLHQYTLLLPDNISSFHRSSLKAFQFKEILYFSTNEYLAIPNLDIITQLAETGSYNIQLIKHMRSYFNDYFSFTETSILAEKIYISRRKASRRKIINEEHVEKLLSDAGFYSIIMEDFSFEEQIAIMRQCKYLISMHGAGLTNMLFMPTNTCVLEFRPEGDESNLCYFSLASALNIFYFYQFGLPNNLKNIHNADILIDVPLLQQTVEQMLKY</sequence>
<evidence type="ECO:0000256" key="1">
    <source>
        <dbReference type="ARBA" id="ARBA00022676"/>
    </source>
</evidence>